<dbReference type="InterPro" id="IPR050706">
    <property type="entry name" value="Cyclic-di-GMP_PDE-like"/>
</dbReference>
<dbReference type="AlphaFoldDB" id="A0A9X4Y9I9"/>
<dbReference type="InterPro" id="IPR035919">
    <property type="entry name" value="EAL_sf"/>
</dbReference>
<evidence type="ECO:0000259" key="1">
    <source>
        <dbReference type="PROSITE" id="PS50883"/>
    </source>
</evidence>
<accession>A0A9X4Y9I9</accession>
<dbReference type="PANTHER" id="PTHR33121:SF70">
    <property type="entry name" value="SIGNALING PROTEIN YKOW"/>
    <property type="match status" value="1"/>
</dbReference>
<dbReference type="PANTHER" id="PTHR33121">
    <property type="entry name" value="CYCLIC DI-GMP PHOSPHODIESTERASE PDEF"/>
    <property type="match status" value="1"/>
</dbReference>
<dbReference type="SMART" id="SM00052">
    <property type="entry name" value="EAL"/>
    <property type="match status" value="1"/>
</dbReference>
<protein>
    <submittedName>
        <fullName evidence="2">EAL domain-containing protein</fullName>
    </submittedName>
</protein>
<evidence type="ECO:0000313" key="3">
    <source>
        <dbReference type="Proteomes" id="UP000460751"/>
    </source>
</evidence>
<dbReference type="PROSITE" id="PS50883">
    <property type="entry name" value="EAL"/>
    <property type="match status" value="1"/>
</dbReference>
<proteinExistence type="predicted"/>
<keyword evidence="3" id="KW-1185">Reference proteome</keyword>
<dbReference type="SUPFAM" id="SSF141868">
    <property type="entry name" value="EAL domain-like"/>
    <property type="match status" value="1"/>
</dbReference>
<dbReference type="Proteomes" id="UP000460751">
    <property type="component" value="Unassembled WGS sequence"/>
</dbReference>
<dbReference type="OrthoDB" id="9804951at2"/>
<organism evidence="2 3">
    <name type="scientific">Vreelandella halophila</name>
    <dbReference type="NCBI Taxonomy" id="86177"/>
    <lineage>
        <taxon>Bacteria</taxon>
        <taxon>Pseudomonadati</taxon>
        <taxon>Pseudomonadota</taxon>
        <taxon>Gammaproteobacteria</taxon>
        <taxon>Oceanospirillales</taxon>
        <taxon>Halomonadaceae</taxon>
        <taxon>Vreelandella</taxon>
    </lineage>
</organism>
<dbReference type="GO" id="GO:0071111">
    <property type="term" value="F:cyclic-guanylate-specific phosphodiesterase activity"/>
    <property type="evidence" value="ECO:0007669"/>
    <property type="project" value="InterPro"/>
</dbReference>
<evidence type="ECO:0000313" key="2">
    <source>
        <dbReference type="EMBL" id="MYL25837.1"/>
    </source>
</evidence>
<name>A0A9X4Y9I9_9GAMM</name>
<gene>
    <name evidence="2" type="ORF">GLW01_03430</name>
</gene>
<sequence>MPGSLLLRRSSWFHPCSTTNGIFWLPWSRQPWEARQVFLSISELGVAIAVDDFGTGYSSLAYLKQLPINRLKIDRAFVRDLPEDQQDAALCAAIISLGQRLGLGIVAEGVEHFGQGQWLAREGCHLLQGFYYARPMRAPEIGCWASGCNEGDTAWSERERGIVDSNTLSDPRSSI</sequence>
<feature type="domain" description="EAL" evidence="1">
    <location>
        <begin position="1"/>
        <end position="149"/>
    </location>
</feature>
<dbReference type="Gene3D" id="3.20.20.450">
    <property type="entry name" value="EAL domain"/>
    <property type="match status" value="1"/>
</dbReference>
<dbReference type="EMBL" id="WMEX01000002">
    <property type="protein sequence ID" value="MYL25837.1"/>
    <property type="molecule type" value="Genomic_DNA"/>
</dbReference>
<comment type="caution">
    <text evidence="2">The sequence shown here is derived from an EMBL/GenBank/DDBJ whole genome shotgun (WGS) entry which is preliminary data.</text>
</comment>
<dbReference type="Pfam" id="PF00563">
    <property type="entry name" value="EAL"/>
    <property type="match status" value="1"/>
</dbReference>
<reference evidence="2 3" key="1">
    <citation type="submission" date="2019-11" db="EMBL/GenBank/DDBJ databases">
        <title>Genome sequences of 17 halophilic strains isolated from different environments.</title>
        <authorList>
            <person name="Furrow R.E."/>
        </authorList>
    </citation>
    <scope>NUCLEOTIDE SEQUENCE [LARGE SCALE GENOMIC DNA]</scope>
    <source>
        <strain evidence="2 3">22507_15_FS</strain>
    </source>
</reference>
<dbReference type="InterPro" id="IPR001633">
    <property type="entry name" value="EAL_dom"/>
</dbReference>
<dbReference type="CDD" id="cd01948">
    <property type="entry name" value="EAL"/>
    <property type="match status" value="1"/>
</dbReference>